<protein>
    <submittedName>
        <fullName evidence="3">Uncharacterized protein</fullName>
    </submittedName>
</protein>
<dbReference type="EMBL" id="LNQE01001550">
    <property type="protein sequence ID" value="KUG15557.1"/>
    <property type="molecule type" value="Genomic_DNA"/>
</dbReference>
<reference evidence="3" key="1">
    <citation type="journal article" date="2015" name="Proc. Natl. Acad. Sci. U.S.A.">
        <title>Networks of energetic and metabolic interactions define dynamics in microbial communities.</title>
        <authorList>
            <person name="Embree M."/>
            <person name="Liu J.K."/>
            <person name="Al-Bassam M.M."/>
            <person name="Zengler K."/>
        </authorList>
    </citation>
    <scope>NUCLEOTIDE SEQUENCE</scope>
</reference>
<name>A0A0W8F3X6_9ZZZZ</name>
<gene>
    <name evidence="3" type="ORF">ASZ90_014802</name>
</gene>
<keyword evidence="1" id="KW-0175">Coiled coil</keyword>
<dbReference type="AlphaFoldDB" id="A0A0W8F3X6"/>
<sequence length="359" mass="38505">MGSAAIQVGNVLITPTGDLVSGVTRSSASFTVSFPSSGGYTFDSTHILQMDTDLDQPTWTYNTILDGIENPSKTESGPNIRVSGWELSYPSSRTVSLKVKVDGTAPTVAISEEKIIFRVRETDSRNVVVGTEVVRKKLVINPATLGESIQTESARLTGIRSSLDQLAGSGLDLAGVETKYGQAAAYLQSSQQATDSTSKQSNLNNAKKLIDEMNATVAELQARHAIATAERSLQQTDEIITYLRVDKNMGSDAQLLSIITRWDIASDRLSGARDLFAEGDYQEAASRATDAATRGDQVLTEAAALKEKADSNPVANLFGGISGGISGILWPVLIIIVIVILVVAGIVIFRKRRRWDELG</sequence>
<comment type="caution">
    <text evidence="3">The sequence shown here is derived from an EMBL/GenBank/DDBJ whole genome shotgun (WGS) entry which is preliminary data.</text>
</comment>
<feature type="transmembrane region" description="Helical" evidence="2">
    <location>
        <begin position="328"/>
        <end position="349"/>
    </location>
</feature>
<keyword evidence="2" id="KW-0472">Membrane</keyword>
<accession>A0A0W8F3X6</accession>
<feature type="coiled-coil region" evidence="1">
    <location>
        <begin position="203"/>
        <end position="230"/>
    </location>
</feature>
<keyword evidence="2" id="KW-0812">Transmembrane</keyword>
<evidence type="ECO:0000256" key="1">
    <source>
        <dbReference type="SAM" id="Coils"/>
    </source>
</evidence>
<proteinExistence type="predicted"/>
<organism evidence="3">
    <name type="scientific">hydrocarbon metagenome</name>
    <dbReference type="NCBI Taxonomy" id="938273"/>
    <lineage>
        <taxon>unclassified sequences</taxon>
        <taxon>metagenomes</taxon>
        <taxon>ecological metagenomes</taxon>
    </lineage>
</organism>
<keyword evidence="2" id="KW-1133">Transmembrane helix</keyword>
<evidence type="ECO:0000256" key="2">
    <source>
        <dbReference type="SAM" id="Phobius"/>
    </source>
</evidence>
<evidence type="ECO:0000313" key="3">
    <source>
        <dbReference type="EMBL" id="KUG15557.1"/>
    </source>
</evidence>